<gene>
    <name evidence="2" type="ORF">JKA74_07830</name>
</gene>
<feature type="transmembrane region" description="Helical" evidence="1">
    <location>
        <begin position="70"/>
        <end position="89"/>
    </location>
</feature>
<sequence length="197" mass="23038">MENFDTYKNQWQSGRKQLVEKGSGIEEIIQLAQKKKRESIMSHYGTIIVLSITFIGLVLFFKYIAPFNELLSHIGMLFMLGGLLVRILAEVFSLMKGFSLPPDMTTEQHIRKMMEFHHLRKKIHGVFTIIILVLYVIGFYLLTPEFSLHIEQKWMILMHISFVFVAVGLYFLIRKSIKDELATLKEWSELQTDLHQS</sequence>
<keyword evidence="1" id="KW-0472">Membrane</keyword>
<evidence type="ECO:0000313" key="2">
    <source>
        <dbReference type="EMBL" id="MBK6264942.1"/>
    </source>
</evidence>
<reference evidence="2" key="1">
    <citation type="submission" date="2021-01" db="EMBL/GenBank/DDBJ databases">
        <title>Marivirga aurantiaca sp. nov., isolated from intertidal surface sediments.</title>
        <authorList>
            <person name="Zhang M."/>
        </authorList>
    </citation>
    <scope>NUCLEOTIDE SEQUENCE</scope>
    <source>
        <strain evidence="2">S37H4</strain>
    </source>
</reference>
<accession>A0A935C8G3</accession>
<evidence type="ECO:0000313" key="3">
    <source>
        <dbReference type="Proteomes" id="UP000611723"/>
    </source>
</evidence>
<organism evidence="2 3">
    <name type="scientific">Marivirga aurantiaca</name>
    <dbReference type="NCBI Taxonomy" id="2802615"/>
    <lineage>
        <taxon>Bacteria</taxon>
        <taxon>Pseudomonadati</taxon>
        <taxon>Bacteroidota</taxon>
        <taxon>Cytophagia</taxon>
        <taxon>Cytophagales</taxon>
        <taxon>Marivirgaceae</taxon>
        <taxon>Marivirga</taxon>
    </lineage>
</organism>
<feature type="transmembrane region" description="Helical" evidence="1">
    <location>
        <begin position="154"/>
        <end position="173"/>
    </location>
</feature>
<keyword evidence="3" id="KW-1185">Reference proteome</keyword>
<keyword evidence="1" id="KW-0812">Transmembrane</keyword>
<feature type="transmembrane region" description="Helical" evidence="1">
    <location>
        <begin position="123"/>
        <end position="142"/>
    </location>
</feature>
<comment type="caution">
    <text evidence="2">The sequence shown here is derived from an EMBL/GenBank/DDBJ whole genome shotgun (WGS) entry which is preliminary data.</text>
</comment>
<dbReference type="Proteomes" id="UP000611723">
    <property type="component" value="Unassembled WGS sequence"/>
</dbReference>
<feature type="transmembrane region" description="Helical" evidence="1">
    <location>
        <begin position="44"/>
        <end position="64"/>
    </location>
</feature>
<keyword evidence="1" id="KW-1133">Transmembrane helix</keyword>
<dbReference type="AlphaFoldDB" id="A0A935C8G3"/>
<proteinExistence type="predicted"/>
<name>A0A935C8G3_9BACT</name>
<dbReference type="EMBL" id="JAEQBW010000002">
    <property type="protein sequence ID" value="MBK6264942.1"/>
    <property type="molecule type" value="Genomic_DNA"/>
</dbReference>
<evidence type="ECO:0000256" key="1">
    <source>
        <dbReference type="SAM" id="Phobius"/>
    </source>
</evidence>
<protein>
    <submittedName>
        <fullName evidence="2">Uncharacterized protein</fullName>
    </submittedName>
</protein>
<dbReference type="RefSeq" id="WP_201430605.1">
    <property type="nucleotide sequence ID" value="NZ_JAEQBW010000002.1"/>
</dbReference>